<dbReference type="Pfam" id="PF01936">
    <property type="entry name" value="NYN"/>
    <property type="match status" value="1"/>
</dbReference>
<dbReference type="Gramene" id="KFK35389">
    <property type="protein sequence ID" value="KFK35389"/>
    <property type="gene ID" value="AALP_AA5G278800"/>
</dbReference>
<dbReference type="GO" id="GO:0005737">
    <property type="term" value="C:cytoplasm"/>
    <property type="evidence" value="ECO:0007669"/>
    <property type="project" value="TreeGrafter"/>
</dbReference>
<dbReference type="Pfam" id="PF00160">
    <property type="entry name" value="Pro_isomerase"/>
    <property type="match status" value="1"/>
</dbReference>
<comment type="catalytic activity">
    <reaction evidence="1">
        <text>[protein]-peptidylproline (omega=180) = [protein]-peptidylproline (omega=0)</text>
        <dbReference type="Rhea" id="RHEA:16237"/>
        <dbReference type="Rhea" id="RHEA-COMP:10747"/>
        <dbReference type="Rhea" id="RHEA-COMP:10748"/>
        <dbReference type="ChEBI" id="CHEBI:83833"/>
        <dbReference type="ChEBI" id="CHEBI:83834"/>
        <dbReference type="EC" id="5.2.1.8"/>
    </reaction>
</comment>
<dbReference type="Proteomes" id="UP000029120">
    <property type="component" value="Chromosome 5"/>
</dbReference>
<dbReference type="CDD" id="cd10910">
    <property type="entry name" value="PIN_limkain_b1_N_like"/>
    <property type="match status" value="1"/>
</dbReference>
<dbReference type="eggNOG" id="KOG0880">
    <property type="taxonomic scope" value="Eukaryota"/>
</dbReference>
<evidence type="ECO:0000256" key="4">
    <source>
        <dbReference type="ARBA" id="ARBA00023110"/>
    </source>
</evidence>
<dbReference type="InterPro" id="IPR021139">
    <property type="entry name" value="NYN"/>
</dbReference>
<evidence type="ECO:0000313" key="8">
    <source>
        <dbReference type="Proteomes" id="UP000029120"/>
    </source>
</evidence>
<dbReference type="InterPro" id="IPR029000">
    <property type="entry name" value="Cyclophilin-like_dom_sf"/>
</dbReference>
<dbReference type="InterPro" id="IPR020892">
    <property type="entry name" value="Cyclophilin-type_PPIase_CS"/>
</dbReference>
<proteinExistence type="inferred from homology"/>
<dbReference type="InterPro" id="IPR012677">
    <property type="entry name" value="Nucleotide-bd_a/b_plait_sf"/>
</dbReference>
<evidence type="ECO:0000256" key="2">
    <source>
        <dbReference type="ARBA" id="ARBA00007365"/>
    </source>
</evidence>
<keyword evidence="4" id="KW-0697">Rotamase</keyword>
<feature type="domain" description="PPIase cyclophilin-type" evidence="6">
    <location>
        <begin position="459"/>
        <end position="616"/>
    </location>
</feature>
<dbReference type="PANTHER" id="PTHR11071:SF420">
    <property type="entry name" value="PEPTIDYL-PROLYL CIS-TRANS ISOMERASE CYP20-3, CHLOROPLASTIC"/>
    <property type="match status" value="1"/>
</dbReference>
<keyword evidence="8" id="KW-1185">Reference proteome</keyword>
<dbReference type="Gene3D" id="3.30.70.330">
    <property type="match status" value="1"/>
</dbReference>
<dbReference type="EMBL" id="CM002873">
    <property type="protein sequence ID" value="KFK35389.1"/>
    <property type="molecule type" value="Genomic_DNA"/>
</dbReference>
<dbReference type="SUPFAM" id="SSF50891">
    <property type="entry name" value="Cyclophilin-like"/>
    <property type="match status" value="1"/>
</dbReference>
<dbReference type="GO" id="GO:0003755">
    <property type="term" value="F:peptidyl-prolyl cis-trans isomerase activity"/>
    <property type="evidence" value="ECO:0007669"/>
    <property type="project" value="UniProtKB-KW"/>
</dbReference>
<reference evidence="8" key="1">
    <citation type="journal article" date="2015" name="Nat. Plants">
        <title>Genome expansion of Arabis alpina linked with retrotransposition and reduced symmetric DNA methylation.</title>
        <authorList>
            <person name="Willing E.M."/>
            <person name="Rawat V."/>
            <person name="Mandakova T."/>
            <person name="Maumus F."/>
            <person name="James G.V."/>
            <person name="Nordstroem K.J."/>
            <person name="Becker C."/>
            <person name="Warthmann N."/>
            <person name="Chica C."/>
            <person name="Szarzynska B."/>
            <person name="Zytnicki M."/>
            <person name="Albani M.C."/>
            <person name="Kiefer C."/>
            <person name="Bergonzi S."/>
            <person name="Castaings L."/>
            <person name="Mateos J.L."/>
            <person name="Berns M.C."/>
            <person name="Bujdoso N."/>
            <person name="Piofczyk T."/>
            <person name="de Lorenzo L."/>
            <person name="Barrero-Sicilia C."/>
            <person name="Mateos I."/>
            <person name="Piednoel M."/>
            <person name="Hagmann J."/>
            <person name="Chen-Min-Tao R."/>
            <person name="Iglesias-Fernandez R."/>
            <person name="Schuster S.C."/>
            <person name="Alonso-Blanco C."/>
            <person name="Roudier F."/>
            <person name="Carbonero P."/>
            <person name="Paz-Ares J."/>
            <person name="Davis S.J."/>
            <person name="Pecinka A."/>
            <person name="Quesneville H."/>
            <person name="Colot V."/>
            <person name="Lysak M.A."/>
            <person name="Weigel D."/>
            <person name="Coupland G."/>
            <person name="Schneeberger K."/>
        </authorList>
    </citation>
    <scope>NUCLEOTIDE SEQUENCE [LARGE SCALE GENOMIC DNA]</scope>
    <source>
        <strain evidence="8">cv. Pajares</strain>
    </source>
</reference>
<keyword evidence="5" id="KW-0413">Isomerase</keyword>
<dbReference type="OrthoDB" id="193499at2759"/>
<comment type="similarity">
    <text evidence="2">Belongs to the cyclophilin-type PPIase family.</text>
</comment>
<evidence type="ECO:0000256" key="3">
    <source>
        <dbReference type="ARBA" id="ARBA00013194"/>
    </source>
</evidence>
<dbReference type="GO" id="GO:0016018">
    <property type="term" value="F:cyclosporin A binding"/>
    <property type="evidence" value="ECO:0007669"/>
    <property type="project" value="TreeGrafter"/>
</dbReference>
<dbReference type="GO" id="GO:0006457">
    <property type="term" value="P:protein folding"/>
    <property type="evidence" value="ECO:0007669"/>
    <property type="project" value="InterPro"/>
</dbReference>
<dbReference type="AlphaFoldDB" id="A0A087GZT7"/>
<evidence type="ECO:0000259" key="6">
    <source>
        <dbReference type="PROSITE" id="PS50072"/>
    </source>
</evidence>
<dbReference type="InterPro" id="IPR035979">
    <property type="entry name" value="RBD_domain_sf"/>
</dbReference>
<dbReference type="InterPro" id="IPR002130">
    <property type="entry name" value="Cyclophilin-type_PPIase_dom"/>
</dbReference>
<dbReference type="EC" id="5.2.1.8" evidence="3"/>
<dbReference type="PROSITE" id="PS50072">
    <property type="entry name" value="CSA_PPIASE_2"/>
    <property type="match status" value="1"/>
</dbReference>
<sequence length="621" mass="68212">MSESSVFPGNFAAAETGIFWDIEDCKIPDGHNGVDALEKIRSSISSFGHHGIKLNHFPAGERYARQTKILEDVIACFAAAETGVFWDLEDCEIPEELNAIQVVNKLRSNLSSFGHHGTVSIRAYGDLKDHEFPSQGITLYQFPPGGRYERHTKMLEDIVAWAAEQSEPSNLMLIIGEDTSDDFLELTLMRAFGNRMAARKALHQHKLSRSFRVSVEGHDTSHRASDIGGVYASHFGSCGRIVSIVLTKDRRTDVSERYGYVSLLGEGALEKAVELVGSDMGGWNIVTTFDKPNPHKVKIPANEAGISIGWEGPPGYRWIDLHPPPVFPTPPGSKRFLLLSETRDHCCVNQLKVFLFTLHKASSMASASSMQMVHTSRSISQIGFGVKSKLISANGTSQSVSFRAARSSLSSRLHYATSFPLKQISATSKLQRTVCVKAMAAEEEEDTIEPIAKVTNKVYFDVEIGGEVAGRIVMGLFGEVVPKTVENFRVLCTGEKKYGYKGSSFHRIIKDFMIQGGDFTEGNGTGGISIYGAKFEDENFTLKHTGPGILSMANAGPNTNGSQFFICTVKTPWLDNKHVVFGQVIEGMKLVRTLESQPTRAMDIPKKGCRIYACGELPIEA</sequence>
<organism evidence="7 8">
    <name type="scientific">Arabis alpina</name>
    <name type="common">Alpine rock-cress</name>
    <dbReference type="NCBI Taxonomy" id="50452"/>
    <lineage>
        <taxon>Eukaryota</taxon>
        <taxon>Viridiplantae</taxon>
        <taxon>Streptophyta</taxon>
        <taxon>Embryophyta</taxon>
        <taxon>Tracheophyta</taxon>
        <taxon>Spermatophyta</taxon>
        <taxon>Magnoliopsida</taxon>
        <taxon>eudicotyledons</taxon>
        <taxon>Gunneridae</taxon>
        <taxon>Pentapetalae</taxon>
        <taxon>rosids</taxon>
        <taxon>malvids</taxon>
        <taxon>Brassicales</taxon>
        <taxon>Brassicaceae</taxon>
        <taxon>Arabideae</taxon>
        <taxon>Arabis</taxon>
    </lineage>
</organism>
<dbReference type="FunFam" id="2.40.100.10:FF:000001">
    <property type="entry name" value="Peptidyl-prolyl cis-trans isomerase"/>
    <property type="match status" value="1"/>
</dbReference>
<dbReference type="PANTHER" id="PTHR11071">
    <property type="entry name" value="PEPTIDYL-PROLYL CIS-TRANS ISOMERASE"/>
    <property type="match status" value="1"/>
</dbReference>
<accession>A0A087GZT7</accession>
<dbReference type="Gene3D" id="2.40.100.10">
    <property type="entry name" value="Cyclophilin-like"/>
    <property type="match status" value="1"/>
</dbReference>
<evidence type="ECO:0000256" key="5">
    <source>
        <dbReference type="ARBA" id="ARBA00023235"/>
    </source>
</evidence>
<gene>
    <name evidence="7" type="ordered locus">AALP_Aa5g278800</name>
</gene>
<dbReference type="PRINTS" id="PR00153">
    <property type="entry name" value="CSAPPISMRASE"/>
</dbReference>
<protein>
    <recommendedName>
        <fullName evidence="3">peptidylprolyl isomerase</fullName>
        <ecNumber evidence="3">5.2.1.8</ecNumber>
    </recommendedName>
</protein>
<dbReference type="GO" id="GO:0003676">
    <property type="term" value="F:nucleic acid binding"/>
    <property type="evidence" value="ECO:0007669"/>
    <property type="project" value="InterPro"/>
</dbReference>
<dbReference type="SUPFAM" id="SSF54928">
    <property type="entry name" value="RNA-binding domain, RBD"/>
    <property type="match status" value="1"/>
</dbReference>
<dbReference type="CDD" id="cd01926">
    <property type="entry name" value="cyclophilin_ABH_like"/>
    <property type="match status" value="1"/>
</dbReference>
<dbReference type="GO" id="GO:0004540">
    <property type="term" value="F:RNA nuclease activity"/>
    <property type="evidence" value="ECO:0007669"/>
    <property type="project" value="InterPro"/>
</dbReference>
<evidence type="ECO:0000256" key="1">
    <source>
        <dbReference type="ARBA" id="ARBA00000971"/>
    </source>
</evidence>
<evidence type="ECO:0000313" key="7">
    <source>
        <dbReference type="EMBL" id="KFK35389.1"/>
    </source>
</evidence>
<name>A0A087GZT7_ARAAL</name>
<dbReference type="PROSITE" id="PS00170">
    <property type="entry name" value="CSA_PPIASE_1"/>
    <property type="match status" value="1"/>
</dbReference>